<dbReference type="InterPro" id="IPR045267">
    <property type="entry name" value="CDK11/PITSLRE_STKc"/>
</dbReference>
<evidence type="ECO:0000256" key="5">
    <source>
        <dbReference type="ARBA" id="ARBA00022679"/>
    </source>
</evidence>
<dbReference type="InterPro" id="IPR008271">
    <property type="entry name" value="Ser/Thr_kinase_AS"/>
</dbReference>
<evidence type="ECO:0000256" key="4">
    <source>
        <dbReference type="ARBA" id="ARBA00022553"/>
    </source>
</evidence>
<dbReference type="Gene3D" id="3.30.200.20">
    <property type="entry name" value="Phosphorylase Kinase, domain 1"/>
    <property type="match status" value="1"/>
</dbReference>
<evidence type="ECO:0000256" key="3">
    <source>
        <dbReference type="ARBA" id="ARBA00022527"/>
    </source>
</evidence>
<dbReference type="FunFam" id="1.10.510.10:FF:000211">
    <property type="entry name" value="Cyclin-dependent kinase G-2"/>
    <property type="match status" value="1"/>
</dbReference>
<keyword evidence="5" id="KW-0808">Transferase</keyword>
<evidence type="ECO:0000313" key="14">
    <source>
        <dbReference type="Proteomes" id="UP001153076"/>
    </source>
</evidence>
<comment type="caution">
    <text evidence="13">The sequence shown here is derived from an EMBL/GenBank/DDBJ whole genome shotgun (WGS) entry which is preliminary data.</text>
</comment>
<dbReference type="GO" id="GO:0080090">
    <property type="term" value="P:regulation of primary metabolic process"/>
    <property type="evidence" value="ECO:0007669"/>
    <property type="project" value="UniProtKB-ARBA"/>
</dbReference>
<dbReference type="AlphaFoldDB" id="A0A9Q1KTL3"/>
<evidence type="ECO:0000256" key="10">
    <source>
        <dbReference type="ARBA" id="ARBA00048367"/>
    </source>
</evidence>
<evidence type="ECO:0000256" key="6">
    <source>
        <dbReference type="ARBA" id="ARBA00022741"/>
    </source>
</evidence>
<evidence type="ECO:0000256" key="7">
    <source>
        <dbReference type="ARBA" id="ARBA00022777"/>
    </source>
</evidence>
<accession>A0A9Q1KTL3</accession>
<evidence type="ECO:0000259" key="12">
    <source>
        <dbReference type="PROSITE" id="PS50011"/>
    </source>
</evidence>
<proteinExistence type="inferred from homology"/>
<keyword evidence="4" id="KW-0597">Phosphoprotein</keyword>
<gene>
    <name evidence="13" type="ORF">Cgig2_005622</name>
</gene>
<feature type="compositionally biased region" description="Polar residues" evidence="11">
    <location>
        <begin position="151"/>
        <end position="160"/>
    </location>
</feature>
<dbReference type="FunFam" id="3.30.200.20:FF:000172">
    <property type="entry name" value="cyclin-dependent kinase G-2 isoform X1"/>
    <property type="match status" value="1"/>
</dbReference>
<evidence type="ECO:0000256" key="1">
    <source>
        <dbReference type="ARBA" id="ARBA00006485"/>
    </source>
</evidence>
<reference evidence="13" key="1">
    <citation type="submission" date="2022-04" db="EMBL/GenBank/DDBJ databases">
        <title>Carnegiea gigantea Genome sequencing and assembly v2.</title>
        <authorList>
            <person name="Copetti D."/>
            <person name="Sanderson M.J."/>
            <person name="Burquez A."/>
            <person name="Wojciechowski M.F."/>
        </authorList>
    </citation>
    <scope>NUCLEOTIDE SEQUENCE</scope>
    <source>
        <strain evidence="13">SGP5-SGP5p</strain>
        <tissue evidence="13">Aerial part</tissue>
    </source>
</reference>
<evidence type="ECO:0000256" key="2">
    <source>
        <dbReference type="ARBA" id="ARBA00012425"/>
    </source>
</evidence>
<dbReference type="GO" id="GO:0010556">
    <property type="term" value="P:regulation of macromolecule biosynthetic process"/>
    <property type="evidence" value="ECO:0007669"/>
    <property type="project" value="UniProtKB-ARBA"/>
</dbReference>
<evidence type="ECO:0000313" key="13">
    <source>
        <dbReference type="EMBL" id="KAJ8449600.1"/>
    </source>
</evidence>
<keyword evidence="3" id="KW-0723">Serine/threonine-protein kinase</keyword>
<comment type="catalytic activity">
    <reaction evidence="9">
        <text>L-threonyl-[protein] + ATP = O-phospho-L-threonyl-[protein] + ADP + H(+)</text>
        <dbReference type="Rhea" id="RHEA:46608"/>
        <dbReference type="Rhea" id="RHEA-COMP:11060"/>
        <dbReference type="Rhea" id="RHEA-COMP:11605"/>
        <dbReference type="ChEBI" id="CHEBI:15378"/>
        <dbReference type="ChEBI" id="CHEBI:30013"/>
        <dbReference type="ChEBI" id="CHEBI:30616"/>
        <dbReference type="ChEBI" id="CHEBI:61977"/>
        <dbReference type="ChEBI" id="CHEBI:456216"/>
        <dbReference type="EC" id="2.7.11.22"/>
    </reaction>
</comment>
<comment type="catalytic activity">
    <reaction evidence="10">
        <text>L-seryl-[protein] + ATP = O-phospho-L-seryl-[protein] + ADP + H(+)</text>
        <dbReference type="Rhea" id="RHEA:17989"/>
        <dbReference type="Rhea" id="RHEA-COMP:9863"/>
        <dbReference type="Rhea" id="RHEA-COMP:11604"/>
        <dbReference type="ChEBI" id="CHEBI:15378"/>
        <dbReference type="ChEBI" id="CHEBI:29999"/>
        <dbReference type="ChEBI" id="CHEBI:30616"/>
        <dbReference type="ChEBI" id="CHEBI:83421"/>
        <dbReference type="ChEBI" id="CHEBI:456216"/>
        <dbReference type="EC" id="2.7.11.22"/>
    </reaction>
</comment>
<dbReference type="Proteomes" id="UP001153076">
    <property type="component" value="Unassembled WGS sequence"/>
</dbReference>
<dbReference type="PROSITE" id="PS00108">
    <property type="entry name" value="PROTEIN_KINASE_ST"/>
    <property type="match status" value="1"/>
</dbReference>
<feature type="region of interest" description="Disordered" evidence="11">
    <location>
        <begin position="123"/>
        <end position="196"/>
    </location>
</feature>
<dbReference type="EC" id="2.7.11.22" evidence="2"/>
<evidence type="ECO:0000256" key="11">
    <source>
        <dbReference type="SAM" id="MobiDB-lite"/>
    </source>
</evidence>
<feature type="region of interest" description="Disordered" evidence="11">
    <location>
        <begin position="42"/>
        <end position="65"/>
    </location>
</feature>
<keyword evidence="6" id="KW-0547">Nucleotide-binding</keyword>
<name>A0A9Q1KTL3_9CARY</name>
<dbReference type="PANTHER" id="PTHR24056">
    <property type="entry name" value="CELL DIVISION PROTEIN KINASE"/>
    <property type="match status" value="1"/>
</dbReference>
<dbReference type="PANTHER" id="PTHR24056:SF415">
    <property type="entry name" value="CYCLIN-DEPENDENT KINASE G1"/>
    <property type="match status" value="1"/>
</dbReference>
<dbReference type="SUPFAM" id="SSF56112">
    <property type="entry name" value="Protein kinase-like (PK-like)"/>
    <property type="match status" value="1"/>
</dbReference>
<evidence type="ECO:0000256" key="8">
    <source>
        <dbReference type="ARBA" id="ARBA00022840"/>
    </source>
</evidence>
<dbReference type="GO" id="GO:0005634">
    <property type="term" value="C:nucleus"/>
    <property type="evidence" value="ECO:0007669"/>
    <property type="project" value="TreeGrafter"/>
</dbReference>
<dbReference type="InterPro" id="IPR000719">
    <property type="entry name" value="Prot_kinase_dom"/>
</dbReference>
<keyword evidence="7" id="KW-0418">Kinase</keyword>
<dbReference type="GO" id="GO:0004693">
    <property type="term" value="F:cyclin-dependent protein serine/threonine kinase activity"/>
    <property type="evidence" value="ECO:0007669"/>
    <property type="project" value="UniProtKB-EC"/>
</dbReference>
<evidence type="ECO:0000256" key="9">
    <source>
        <dbReference type="ARBA" id="ARBA00047811"/>
    </source>
</evidence>
<dbReference type="InterPro" id="IPR011009">
    <property type="entry name" value="Kinase-like_dom_sf"/>
</dbReference>
<sequence length="561" mass="62791">MAAGKVSVSRRGDISYLAKRGLERCADAYGVKLNQSGVLDYGSGRWSRDGDDGIGFPPPEKKRKFSPILWNEEEDRTVVSSESPGSRRSLLTQGTFLVDEQEPGQLDEEDFSNAPNIFTSRWAVDVDDDVGQDDQKGKGGAIVKGEETKGRTSSPESGITQKEESDGSWFKSSESNKGCVLQSHSGDEFSESDVDNDDCMEIDAREDEDSIGDELALDSDVSKARVPEHGRNMLQACRSVFEYEKLGKINEGSYGIVYKARDKKIGEMVALKKLKMGNEREGFPLYYLREINTLLSLNHPSIVAVREVVVDDSFDGFDGIYMVMDYVEHDLKALMQARKEPFSQSEVKCLMLQLLEGVNYLHDNWVLHRDLKTSNLLLNNKGELKICDFGMSRQYGTPLNPYTALVVTLWYRAPELLLGAKEYSTAVDMWSVGCIMAELLAGKPLFDGKTELEQLNKIFKTLGTPNDRIWPDCSRLPGIKATSVHQQYNILHKKFPRTSFTGAPALSDLGLDLLSKLLTYDPAKRITAEEALNHCWFREVPLPKSKDFMPTFPVDKVALAR</sequence>
<protein>
    <recommendedName>
        <fullName evidence="2">cyclin-dependent kinase</fullName>
        <ecNumber evidence="2">2.7.11.22</ecNumber>
    </recommendedName>
</protein>
<keyword evidence="8" id="KW-0067">ATP-binding</keyword>
<dbReference type="GO" id="GO:0007346">
    <property type="term" value="P:regulation of mitotic cell cycle"/>
    <property type="evidence" value="ECO:0007669"/>
    <property type="project" value="TreeGrafter"/>
</dbReference>
<organism evidence="13 14">
    <name type="scientific">Carnegiea gigantea</name>
    <dbReference type="NCBI Taxonomy" id="171969"/>
    <lineage>
        <taxon>Eukaryota</taxon>
        <taxon>Viridiplantae</taxon>
        <taxon>Streptophyta</taxon>
        <taxon>Embryophyta</taxon>
        <taxon>Tracheophyta</taxon>
        <taxon>Spermatophyta</taxon>
        <taxon>Magnoliopsida</taxon>
        <taxon>eudicotyledons</taxon>
        <taxon>Gunneridae</taxon>
        <taxon>Pentapetalae</taxon>
        <taxon>Caryophyllales</taxon>
        <taxon>Cactineae</taxon>
        <taxon>Cactaceae</taxon>
        <taxon>Cactoideae</taxon>
        <taxon>Echinocereeae</taxon>
        <taxon>Carnegiea</taxon>
    </lineage>
</organism>
<dbReference type="PROSITE" id="PS50011">
    <property type="entry name" value="PROTEIN_KINASE_DOM"/>
    <property type="match status" value="1"/>
</dbReference>
<dbReference type="CDD" id="cd07843">
    <property type="entry name" value="STKc_CDC2L1"/>
    <property type="match status" value="1"/>
</dbReference>
<dbReference type="OrthoDB" id="1732493at2759"/>
<dbReference type="Gene3D" id="1.10.510.10">
    <property type="entry name" value="Transferase(Phosphotransferase) domain 1"/>
    <property type="match status" value="1"/>
</dbReference>
<comment type="similarity">
    <text evidence="1">Belongs to the protein kinase superfamily. CMGC Ser/Thr protein kinase family. CDC2/CDKX subfamily.</text>
</comment>
<keyword evidence="14" id="KW-1185">Reference proteome</keyword>
<feature type="domain" description="Protein kinase" evidence="12">
    <location>
        <begin position="243"/>
        <end position="537"/>
    </location>
</feature>
<dbReference type="InterPro" id="IPR050108">
    <property type="entry name" value="CDK"/>
</dbReference>
<dbReference type="Pfam" id="PF00069">
    <property type="entry name" value="Pkinase"/>
    <property type="match status" value="1"/>
</dbReference>
<dbReference type="GO" id="GO:0005524">
    <property type="term" value="F:ATP binding"/>
    <property type="evidence" value="ECO:0007669"/>
    <property type="project" value="UniProtKB-KW"/>
</dbReference>
<dbReference type="EMBL" id="JAKOGI010000020">
    <property type="protein sequence ID" value="KAJ8449600.1"/>
    <property type="molecule type" value="Genomic_DNA"/>
</dbReference>
<dbReference type="SMART" id="SM00220">
    <property type="entry name" value="S_TKc"/>
    <property type="match status" value="1"/>
</dbReference>